<dbReference type="SUPFAM" id="SSF53756">
    <property type="entry name" value="UDP-Glycosyltransferase/glycogen phosphorylase"/>
    <property type="match status" value="1"/>
</dbReference>
<evidence type="ECO:0000256" key="2">
    <source>
        <dbReference type="ARBA" id="ARBA00022679"/>
    </source>
</evidence>
<comment type="caution">
    <text evidence="3">The sequence shown here is derived from an EMBL/GenBank/DDBJ whole genome shotgun (WGS) entry which is preliminary data.</text>
</comment>
<accession>A0ABX1PV49</accession>
<dbReference type="Gene3D" id="3.40.50.2000">
    <property type="entry name" value="Glycogen Phosphorylase B"/>
    <property type="match status" value="2"/>
</dbReference>
<keyword evidence="1" id="KW-0328">Glycosyltransferase</keyword>
<evidence type="ECO:0000313" key="4">
    <source>
        <dbReference type="Proteomes" id="UP000623795"/>
    </source>
</evidence>
<dbReference type="EMBL" id="WTVN01000006">
    <property type="protein sequence ID" value="NMG43324.1"/>
    <property type="molecule type" value="Genomic_DNA"/>
</dbReference>
<proteinExistence type="predicted"/>
<evidence type="ECO:0000313" key="3">
    <source>
        <dbReference type="EMBL" id="NMG43324.1"/>
    </source>
</evidence>
<dbReference type="InterPro" id="IPR051199">
    <property type="entry name" value="LPS_LOS_Heptosyltrfase"/>
</dbReference>
<dbReference type="PANTHER" id="PTHR30160:SF1">
    <property type="entry name" value="LIPOPOLYSACCHARIDE 1,2-N-ACETYLGLUCOSAMINETRANSFERASE-RELATED"/>
    <property type="match status" value="1"/>
</dbReference>
<dbReference type="CDD" id="cd03789">
    <property type="entry name" value="GT9_LPS_heptosyltransferase"/>
    <property type="match status" value="1"/>
</dbReference>
<dbReference type="InterPro" id="IPR002201">
    <property type="entry name" value="Glyco_trans_9"/>
</dbReference>
<dbReference type="RefSeq" id="WP_169255225.1">
    <property type="nucleotide sequence ID" value="NZ_WTVN01000006.1"/>
</dbReference>
<dbReference type="Pfam" id="PF01075">
    <property type="entry name" value="Glyco_transf_9"/>
    <property type="match status" value="1"/>
</dbReference>
<evidence type="ECO:0000256" key="1">
    <source>
        <dbReference type="ARBA" id="ARBA00022676"/>
    </source>
</evidence>
<dbReference type="PANTHER" id="PTHR30160">
    <property type="entry name" value="TETRAACYLDISACCHARIDE 4'-KINASE-RELATED"/>
    <property type="match status" value="1"/>
</dbReference>
<dbReference type="Proteomes" id="UP000623795">
    <property type="component" value="Unassembled WGS sequence"/>
</dbReference>
<reference evidence="3 4" key="1">
    <citation type="submission" date="2019-12" db="EMBL/GenBank/DDBJ databases">
        <title>Comparative genomics gives insights into the taxonomy of the Azoarcus-Aromatoleum group and reveals separate origins of nif in the plant-associated Azoarcus and non-plant-associated Aromatoleum sub-groups.</title>
        <authorList>
            <person name="Lafos M."/>
            <person name="Maluk M."/>
            <person name="Batista M."/>
            <person name="Junghare M."/>
            <person name="Carmona M."/>
            <person name="Faoro H."/>
            <person name="Cruz L.M."/>
            <person name="Battistoni F."/>
            <person name="De Souza E."/>
            <person name="Pedrosa F."/>
            <person name="Chen W.-M."/>
            <person name="Poole P.S."/>
            <person name="Dixon R.A."/>
            <person name="James E.K."/>
        </authorList>
    </citation>
    <scope>NUCLEOTIDE SEQUENCE [LARGE SCALE GENOMIC DNA]</scope>
    <source>
        <strain evidence="3 4">Td21</strain>
    </source>
</reference>
<sequence length="348" mass="37523">MNRILIVRTSAIGDIVFASPFPAVLRKAYPDAHIAWLTEPGLGALVADDPDVDAVLPWPKAEWAKLWRERRFVALWRSVREFRRMMHAERFDLALDMQGLLKSGIATWLSGAKRRVGLGSREGSRFLMTEVVPKGGIIERISSEYRFLAEQLGLPAGDFVPFLHVNPAAEERALALLAEHGLAPGRYAVFAPFTTRPQKHWFEDAWQALGPKVAAELGLTPVILGGPGDREAAARIAAPGTGILNLAGATRLPEATAVVKHAGLVIGVDTGLTHMGIAFARPTVSIFGSTRPYLDTGRPNARVIWLGLTCSPCKRSPTCNGAFTCLRDISAERALAEARLALAAGAGA</sequence>
<protein>
    <submittedName>
        <fullName evidence="3">Lipopolysaccharide heptosyltransferase</fullName>
    </submittedName>
</protein>
<name>A0ABX1PV49_9RHOO</name>
<keyword evidence="4" id="KW-1185">Reference proteome</keyword>
<gene>
    <name evidence="3" type="ORF">GPA22_06205</name>
</gene>
<organism evidence="3 4">
    <name type="scientific">Aromatoleum toluvorans</name>
    <dbReference type="NCBI Taxonomy" id="92002"/>
    <lineage>
        <taxon>Bacteria</taxon>
        <taxon>Pseudomonadati</taxon>
        <taxon>Pseudomonadota</taxon>
        <taxon>Betaproteobacteria</taxon>
        <taxon>Rhodocyclales</taxon>
        <taxon>Rhodocyclaceae</taxon>
        <taxon>Aromatoleum</taxon>
    </lineage>
</organism>
<keyword evidence="2" id="KW-0808">Transferase</keyword>